<dbReference type="CDD" id="cd06850">
    <property type="entry name" value="biotinyl_domain"/>
    <property type="match status" value="1"/>
</dbReference>
<dbReference type="InterPro" id="IPR050856">
    <property type="entry name" value="Biotin_carboxylase_complex"/>
</dbReference>
<gene>
    <name evidence="10" type="ORF">EX30DRAFT_344550</name>
</gene>
<dbReference type="Pfam" id="PF02786">
    <property type="entry name" value="CPSase_L_D2"/>
    <property type="match status" value="1"/>
</dbReference>
<dbReference type="InterPro" id="IPR016185">
    <property type="entry name" value="PreATP-grasp_dom_sf"/>
</dbReference>
<feature type="domain" description="ATP-grasp" evidence="8">
    <location>
        <begin position="146"/>
        <end position="344"/>
    </location>
</feature>
<evidence type="ECO:0000256" key="1">
    <source>
        <dbReference type="ARBA" id="ARBA00001953"/>
    </source>
</evidence>
<dbReference type="GO" id="GO:0005739">
    <property type="term" value="C:mitochondrion"/>
    <property type="evidence" value="ECO:0007669"/>
    <property type="project" value="TreeGrafter"/>
</dbReference>
<dbReference type="GO" id="GO:0005524">
    <property type="term" value="F:ATP binding"/>
    <property type="evidence" value="ECO:0007669"/>
    <property type="project" value="UniProtKB-UniRule"/>
</dbReference>
<reference evidence="10 11" key="1">
    <citation type="submission" date="2019-04" db="EMBL/GenBank/DDBJ databases">
        <title>Comparative genomics and transcriptomics to analyze fruiting body development in filamentous ascomycetes.</title>
        <authorList>
            <consortium name="DOE Joint Genome Institute"/>
            <person name="Lutkenhaus R."/>
            <person name="Traeger S."/>
            <person name="Breuer J."/>
            <person name="Kuo A."/>
            <person name="Lipzen A."/>
            <person name="Pangilinan J."/>
            <person name="Dilworth D."/>
            <person name="Sandor L."/>
            <person name="Poggeler S."/>
            <person name="Barry K."/>
            <person name="Grigoriev I.V."/>
            <person name="Nowrousian M."/>
        </authorList>
    </citation>
    <scope>NUCLEOTIDE SEQUENCE [LARGE SCALE GENOMIC DNA]</scope>
    <source>
        <strain evidence="10 11">CBS 389.68</strain>
    </source>
</reference>
<dbReference type="Pfam" id="PF00289">
    <property type="entry name" value="Biotin_carb_N"/>
    <property type="match status" value="1"/>
</dbReference>
<dbReference type="SMART" id="SM00878">
    <property type="entry name" value="Biotin_carb_C"/>
    <property type="match status" value="1"/>
</dbReference>
<dbReference type="GO" id="GO:0046872">
    <property type="term" value="F:metal ion binding"/>
    <property type="evidence" value="ECO:0007669"/>
    <property type="project" value="InterPro"/>
</dbReference>
<keyword evidence="3 6" id="KW-0547">Nucleotide-binding</keyword>
<evidence type="ECO:0000256" key="5">
    <source>
        <dbReference type="ARBA" id="ARBA00023267"/>
    </source>
</evidence>
<dbReference type="SUPFAM" id="SSF51230">
    <property type="entry name" value="Single hybrid motif"/>
    <property type="match status" value="1"/>
</dbReference>
<keyword evidence="11" id="KW-1185">Reference proteome</keyword>
<dbReference type="PROSITE" id="PS50975">
    <property type="entry name" value="ATP_GRASP"/>
    <property type="match status" value="1"/>
</dbReference>
<dbReference type="InterPro" id="IPR000089">
    <property type="entry name" value="Biotin_lipoyl"/>
</dbReference>
<dbReference type="InterPro" id="IPR005481">
    <property type="entry name" value="BC-like_N"/>
</dbReference>
<evidence type="ECO:0000259" key="8">
    <source>
        <dbReference type="PROSITE" id="PS50975"/>
    </source>
</evidence>
<dbReference type="PROSITE" id="PS50968">
    <property type="entry name" value="BIOTINYL_LIPOYL"/>
    <property type="match status" value="1"/>
</dbReference>
<dbReference type="SUPFAM" id="SSF52440">
    <property type="entry name" value="PreATP-grasp domain"/>
    <property type="match status" value="1"/>
</dbReference>
<dbReference type="InterPro" id="IPR011764">
    <property type="entry name" value="Biotin_carboxylation_dom"/>
</dbReference>
<keyword evidence="4 6" id="KW-0067">ATP-binding</keyword>
<dbReference type="GO" id="GO:0004485">
    <property type="term" value="F:methylcrotonoyl-CoA carboxylase activity"/>
    <property type="evidence" value="ECO:0007669"/>
    <property type="project" value="TreeGrafter"/>
</dbReference>
<keyword evidence="2" id="KW-0436">Ligase</keyword>
<evidence type="ECO:0000259" key="7">
    <source>
        <dbReference type="PROSITE" id="PS50968"/>
    </source>
</evidence>
<proteinExistence type="predicted"/>
<dbReference type="InParanoid" id="A0A4S2MQY3"/>
<dbReference type="InterPro" id="IPR005482">
    <property type="entry name" value="Biotin_COase_C"/>
</dbReference>
<dbReference type="PROSITE" id="PS00867">
    <property type="entry name" value="CPSASE_2"/>
    <property type="match status" value="1"/>
</dbReference>
<feature type="domain" description="Lipoyl-binding" evidence="7">
    <location>
        <begin position="612"/>
        <end position="691"/>
    </location>
</feature>
<dbReference type="FunFam" id="3.30.470.20:FF:000028">
    <property type="entry name" value="Methylcrotonoyl-CoA carboxylase subunit alpha, mitochondrial"/>
    <property type="match status" value="1"/>
</dbReference>
<dbReference type="PROSITE" id="PS50979">
    <property type="entry name" value="BC"/>
    <property type="match status" value="1"/>
</dbReference>
<dbReference type="InterPro" id="IPR011054">
    <property type="entry name" value="Rudment_hybrid_motif"/>
</dbReference>
<feature type="domain" description="Biotin carboxylation" evidence="9">
    <location>
        <begin position="30"/>
        <end position="476"/>
    </location>
</feature>
<dbReference type="STRING" id="341454.A0A4S2MQY3"/>
<dbReference type="Gene3D" id="3.30.470.20">
    <property type="entry name" value="ATP-grasp fold, B domain"/>
    <property type="match status" value="1"/>
</dbReference>
<sequence length="697" mass="76726">MFVRRPLRSQLLRPSQRLLYSTSAPQTIRPLKSILIANRGEIALRVSRTAAAHGIRTTSVFTAPDAGAAHVTASAFNYNLGPSNAYLDVEKVIKAAKESGCDSVHPGYGFLSENSHFAQRCKEEGLVFIGPPSFAMEAMGNKSESKTIMNNAGVPCVPGYHGSNQDPAFLLEQARKIKFPVLIKAVKGGGGKGMRIARTEQEFPELLESAKSEALSSFGDPTVLVERYITTPRHIEVQVFADNYGDCVALGERDCSVQRRHQKIIEESPAPHLDDATRKDIWKKARDAALAVGYQGAGTVEFIFDNDTGEFFFMEMNTRLQVEHPVTEMVTDVDLVHWQILIASGHPLPLTQDQVEARLHGHAFEARIYAENPEKGFIPDSGLLLHMKSPKLSEDVRVDYGFRAGDEITTFYDPMISKLIVRGTNREEALAKLRVALEEYEIAGPSTNIEFIKRLADHPSFINGDVETGFIEKHPELFDIASTPTDAYAQAALSILLSESEAPKSNDPFAMTGQGVGFAGGFSSRQIILSDITNPDKRVPVSIQQIGLKTYDIRVGETVLPNVSVTESSADKITGFYPHARVESTIVKEGQNIFVFQRGRKFQLHVPQPAWFDKVKGAEADVNTVIAPMPCKVLRVMVKEGQEVKKDEPLCVIESMKMETVIRSPHDGKVAKVVHAEGDVVKAGVSLVLFEDQGEQN</sequence>
<name>A0A4S2MQY3_9PEZI</name>
<dbReference type="InterPro" id="IPR011053">
    <property type="entry name" value="Single_hybrid_motif"/>
</dbReference>
<dbReference type="InterPro" id="IPR011761">
    <property type="entry name" value="ATP-grasp"/>
</dbReference>
<dbReference type="FunCoup" id="A0A4S2MQY3">
    <property type="interactions" value="173"/>
</dbReference>
<dbReference type="FunFam" id="2.40.50.100:FF:000003">
    <property type="entry name" value="Acetyl-CoA carboxylase biotin carboxyl carrier protein"/>
    <property type="match status" value="1"/>
</dbReference>
<dbReference type="InterPro" id="IPR005479">
    <property type="entry name" value="CPAse_ATP-bd"/>
</dbReference>
<evidence type="ECO:0000259" key="9">
    <source>
        <dbReference type="PROSITE" id="PS50979"/>
    </source>
</evidence>
<evidence type="ECO:0000256" key="2">
    <source>
        <dbReference type="ARBA" id="ARBA00022598"/>
    </source>
</evidence>
<dbReference type="AlphaFoldDB" id="A0A4S2MQY3"/>
<evidence type="ECO:0000256" key="6">
    <source>
        <dbReference type="PROSITE-ProRule" id="PRU00409"/>
    </source>
</evidence>
<evidence type="ECO:0000256" key="3">
    <source>
        <dbReference type="ARBA" id="ARBA00022741"/>
    </source>
</evidence>
<evidence type="ECO:0000313" key="11">
    <source>
        <dbReference type="Proteomes" id="UP000298138"/>
    </source>
</evidence>
<dbReference type="Pfam" id="PF02785">
    <property type="entry name" value="Biotin_carb_C"/>
    <property type="match status" value="1"/>
</dbReference>
<dbReference type="PANTHER" id="PTHR18866:SF33">
    <property type="entry name" value="METHYLCROTONOYL-COA CARBOXYLASE SUBUNIT ALPHA, MITOCHONDRIAL-RELATED"/>
    <property type="match status" value="1"/>
</dbReference>
<dbReference type="SUPFAM" id="SSF51246">
    <property type="entry name" value="Rudiment single hybrid motif"/>
    <property type="match status" value="1"/>
</dbReference>
<dbReference type="Gene3D" id="2.40.50.100">
    <property type="match status" value="1"/>
</dbReference>
<organism evidence="10 11">
    <name type="scientific">Ascodesmis nigricans</name>
    <dbReference type="NCBI Taxonomy" id="341454"/>
    <lineage>
        <taxon>Eukaryota</taxon>
        <taxon>Fungi</taxon>
        <taxon>Dikarya</taxon>
        <taxon>Ascomycota</taxon>
        <taxon>Pezizomycotina</taxon>
        <taxon>Pezizomycetes</taxon>
        <taxon>Pezizales</taxon>
        <taxon>Ascodesmidaceae</taxon>
        <taxon>Ascodesmis</taxon>
    </lineage>
</organism>
<accession>A0A4S2MQY3</accession>
<evidence type="ECO:0000313" key="10">
    <source>
        <dbReference type="EMBL" id="TGZ76877.1"/>
    </source>
</evidence>
<keyword evidence="5" id="KW-0092">Biotin</keyword>
<dbReference type="OrthoDB" id="196847at2759"/>
<dbReference type="PANTHER" id="PTHR18866">
    <property type="entry name" value="CARBOXYLASE:PYRUVATE/ACETYL-COA/PROPIONYL-COA CARBOXYLASE"/>
    <property type="match status" value="1"/>
</dbReference>
<dbReference type="EMBL" id="ML220164">
    <property type="protein sequence ID" value="TGZ76877.1"/>
    <property type="molecule type" value="Genomic_DNA"/>
</dbReference>
<dbReference type="SUPFAM" id="SSF56059">
    <property type="entry name" value="Glutathione synthetase ATP-binding domain-like"/>
    <property type="match status" value="1"/>
</dbReference>
<protein>
    <submittedName>
        <fullName evidence="10">Putative 3-methylcrotonyl-CoA carboxylase subunit alpha</fullName>
    </submittedName>
</protein>
<evidence type="ECO:0000256" key="4">
    <source>
        <dbReference type="ARBA" id="ARBA00022840"/>
    </source>
</evidence>
<dbReference type="Pfam" id="PF00364">
    <property type="entry name" value="Biotin_lipoyl"/>
    <property type="match status" value="1"/>
</dbReference>
<dbReference type="Proteomes" id="UP000298138">
    <property type="component" value="Unassembled WGS sequence"/>
</dbReference>
<comment type="cofactor">
    <cofactor evidence="1">
        <name>biotin</name>
        <dbReference type="ChEBI" id="CHEBI:57586"/>
    </cofactor>
</comment>